<name>A0A7S4C4S6_CHRCT</name>
<reference evidence="2" key="1">
    <citation type="submission" date="2021-01" db="EMBL/GenBank/DDBJ databases">
        <authorList>
            <person name="Corre E."/>
            <person name="Pelletier E."/>
            <person name="Niang G."/>
            <person name="Scheremetjew M."/>
            <person name="Finn R."/>
            <person name="Kale V."/>
            <person name="Holt S."/>
            <person name="Cochrane G."/>
            <person name="Meng A."/>
            <person name="Brown T."/>
            <person name="Cohen L."/>
        </authorList>
    </citation>
    <scope>NUCLEOTIDE SEQUENCE</scope>
    <source>
        <strain evidence="2">CCMP645</strain>
    </source>
</reference>
<gene>
    <name evidence="2" type="ORF">PCAR00345_LOCUS39701</name>
</gene>
<feature type="region of interest" description="Disordered" evidence="1">
    <location>
        <begin position="1"/>
        <end position="24"/>
    </location>
</feature>
<dbReference type="AlphaFoldDB" id="A0A7S4C4S6"/>
<evidence type="ECO:0000256" key="1">
    <source>
        <dbReference type="SAM" id="MobiDB-lite"/>
    </source>
</evidence>
<organism evidence="2">
    <name type="scientific">Chrysotila carterae</name>
    <name type="common">Marine alga</name>
    <name type="synonym">Syracosphaera carterae</name>
    <dbReference type="NCBI Taxonomy" id="13221"/>
    <lineage>
        <taxon>Eukaryota</taxon>
        <taxon>Haptista</taxon>
        <taxon>Haptophyta</taxon>
        <taxon>Prymnesiophyceae</taxon>
        <taxon>Isochrysidales</taxon>
        <taxon>Isochrysidaceae</taxon>
        <taxon>Chrysotila</taxon>
    </lineage>
</organism>
<proteinExistence type="predicted"/>
<dbReference type="EMBL" id="HBIZ01064460">
    <property type="protein sequence ID" value="CAE0786993.1"/>
    <property type="molecule type" value="Transcribed_RNA"/>
</dbReference>
<accession>A0A7S4C4S6</accession>
<feature type="compositionally biased region" description="Polar residues" evidence="1">
    <location>
        <begin position="1"/>
        <end position="12"/>
    </location>
</feature>
<sequence>MDITPSFIQSAGPSGDPQRRSQAASLPARPQLQLFVSASARLPFPGNSRVFVYVLGNTSSPSVIASPAADCYFAKTVPSPFACACARTAHAHATYTVKKVA</sequence>
<evidence type="ECO:0000313" key="2">
    <source>
        <dbReference type="EMBL" id="CAE0786993.1"/>
    </source>
</evidence>
<protein>
    <submittedName>
        <fullName evidence="2">Uncharacterized protein</fullName>
    </submittedName>
</protein>